<gene>
    <name evidence="1" type="ordered locus">SUB0153</name>
</gene>
<evidence type="ECO:0000313" key="2">
    <source>
        <dbReference type="Proteomes" id="UP000000449"/>
    </source>
</evidence>
<protein>
    <submittedName>
        <fullName evidence="1">Uncharacterized protein</fullName>
    </submittedName>
</protein>
<organism evidence="1 2">
    <name type="scientific">Streptococcus uberis (strain ATCC BAA-854 / 0140J)</name>
    <dbReference type="NCBI Taxonomy" id="218495"/>
    <lineage>
        <taxon>Bacteria</taxon>
        <taxon>Bacillati</taxon>
        <taxon>Bacillota</taxon>
        <taxon>Bacilli</taxon>
        <taxon>Lactobacillales</taxon>
        <taxon>Streptococcaceae</taxon>
        <taxon>Streptococcus</taxon>
    </lineage>
</organism>
<accession>B9DT32</accession>
<dbReference type="RefSeq" id="WP_012657707.1">
    <property type="nucleotide sequence ID" value="NC_012004.1"/>
</dbReference>
<proteinExistence type="predicted"/>
<keyword evidence="2" id="KW-1185">Reference proteome</keyword>
<dbReference type="HOGENOM" id="CLU_2977523_0_0_9"/>
<sequence>MKHLKDRFNIVDTDFGTQIIIDNETGVEYYKNGYQIIPLLEANGKPKLNKDWLANQS</sequence>
<evidence type="ECO:0000313" key="1">
    <source>
        <dbReference type="EMBL" id="CAR40592.1"/>
    </source>
</evidence>
<dbReference type="Proteomes" id="UP000000449">
    <property type="component" value="Chromosome"/>
</dbReference>
<reference evidence="2" key="1">
    <citation type="journal article" date="2009" name="BMC Genomics">
        <title>Evidence for niche adaptation in the genome of the bovine pathogen Streptococcus uberis.</title>
        <authorList>
            <person name="Ward P.N."/>
            <person name="Holden M.T.G."/>
            <person name="Leigh J.A."/>
            <person name="Lennard N."/>
            <person name="Bignell A."/>
            <person name="Barron A."/>
            <person name="Clark L."/>
            <person name="Quail M.A."/>
            <person name="Woodward J."/>
            <person name="Barrell B.G."/>
            <person name="Egan S.A."/>
            <person name="Field T.R."/>
            <person name="Maskell D."/>
            <person name="Kehoe M."/>
            <person name="Dowson C.G."/>
            <person name="Chanter N."/>
            <person name="Whatmore A.M."/>
            <person name="Bentley S.D."/>
            <person name="Parkhill J."/>
        </authorList>
    </citation>
    <scope>NUCLEOTIDE SEQUENCE [LARGE SCALE GENOMIC DNA]</scope>
    <source>
        <strain evidence="2">ATCC BAA-854 / 0140J</strain>
    </source>
</reference>
<dbReference type="STRING" id="218495.SUB0153"/>
<dbReference type="EMBL" id="AM946015">
    <property type="protein sequence ID" value="CAR40592.1"/>
    <property type="molecule type" value="Genomic_DNA"/>
</dbReference>
<dbReference type="KEGG" id="sub:SUB0153"/>
<dbReference type="AlphaFoldDB" id="B9DT32"/>
<name>B9DT32_STRU0</name>